<keyword evidence="6 9" id="KW-0378">Hydrolase</keyword>
<dbReference type="Pfam" id="PF13898">
    <property type="entry name" value="MINDY-3_4_CD"/>
    <property type="match status" value="1"/>
</dbReference>
<dbReference type="SMART" id="SM01174">
    <property type="entry name" value="DUF4205"/>
    <property type="match status" value="1"/>
</dbReference>
<dbReference type="InterPro" id="IPR025257">
    <property type="entry name" value="MINDY-3/4_CD"/>
</dbReference>
<dbReference type="PANTHER" id="PTHR12473">
    <property type="entry name" value="UBIQUITIN CARBOXYL-TERMINAL HYDROLASE MINDY-4-RELATED"/>
    <property type="match status" value="1"/>
</dbReference>
<dbReference type="InterPro" id="IPR011992">
    <property type="entry name" value="EF-hand-dom_pair"/>
</dbReference>
<organism evidence="11 12">
    <name type="scientific">Schistosoma mansoni</name>
    <name type="common">Blood fluke</name>
    <dbReference type="NCBI Taxonomy" id="6183"/>
    <lineage>
        <taxon>Eukaryota</taxon>
        <taxon>Metazoa</taxon>
        <taxon>Spiralia</taxon>
        <taxon>Lophotrochozoa</taxon>
        <taxon>Platyhelminthes</taxon>
        <taxon>Trematoda</taxon>
        <taxon>Digenea</taxon>
        <taxon>Strigeidida</taxon>
        <taxon>Schistosomatoidea</taxon>
        <taxon>Schistosomatidae</taxon>
        <taxon>Schistosoma</taxon>
    </lineage>
</organism>
<keyword evidence="7 9" id="KW-0788">Thiol protease</keyword>
<evidence type="ECO:0000256" key="6">
    <source>
        <dbReference type="ARBA" id="ARBA00022801"/>
    </source>
</evidence>
<evidence type="ECO:0000256" key="8">
    <source>
        <dbReference type="ARBA" id="ARBA00022837"/>
    </source>
</evidence>
<dbReference type="GO" id="GO:0006508">
    <property type="term" value="P:proteolysis"/>
    <property type="evidence" value="ECO:0007669"/>
    <property type="project" value="UniProtKB-KW"/>
</dbReference>
<dbReference type="PANTHER" id="PTHR12473:SF17">
    <property type="entry name" value="UBIQUITIN CARBOXYL-TERMINAL HYDROLASE MINDY-3"/>
    <property type="match status" value="1"/>
</dbReference>
<dbReference type="InterPro" id="IPR018247">
    <property type="entry name" value="EF_Hand_1_Ca_BS"/>
</dbReference>
<dbReference type="GO" id="GO:0071108">
    <property type="term" value="P:protein K48-linked deubiquitination"/>
    <property type="evidence" value="ECO:0007669"/>
    <property type="project" value="InterPro"/>
</dbReference>
<accession>A0A3Q0KTX6</accession>
<dbReference type="WBParaSite" id="Smp_181460.1">
    <property type="protein sequence ID" value="Smp_181460.1"/>
    <property type="gene ID" value="Smp_181460"/>
</dbReference>
<evidence type="ECO:0000256" key="7">
    <source>
        <dbReference type="ARBA" id="ARBA00022807"/>
    </source>
</evidence>
<evidence type="ECO:0000256" key="1">
    <source>
        <dbReference type="ARBA" id="ARBA00000707"/>
    </source>
</evidence>
<name>A0A3Q0KTX6_SCHMA</name>
<dbReference type="FunCoup" id="A0A3Q0KTX6">
    <property type="interactions" value="2113"/>
</dbReference>
<evidence type="ECO:0000256" key="5">
    <source>
        <dbReference type="ARBA" id="ARBA00022786"/>
    </source>
</evidence>
<evidence type="ECO:0000256" key="2">
    <source>
        <dbReference type="ARBA" id="ARBA00002107"/>
    </source>
</evidence>
<dbReference type="Proteomes" id="UP000008854">
    <property type="component" value="Unassembled WGS sequence"/>
</dbReference>
<evidence type="ECO:0000256" key="3">
    <source>
        <dbReference type="ARBA" id="ARBA00011074"/>
    </source>
</evidence>
<keyword evidence="4 9" id="KW-0645">Protease</keyword>
<keyword evidence="5 9" id="KW-0833">Ubl conjugation pathway</keyword>
<comment type="similarity">
    <text evidence="3 9">Belongs to the MINDY deubiquitinase family. FAM188 subfamily.</text>
</comment>
<dbReference type="InterPro" id="IPR039785">
    <property type="entry name" value="MINY3/4"/>
</dbReference>
<keyword evidence="11" id="KW-1185">Reference proteome</keyword>
<dbReference type="EC" id="3.4.19.12" evidence="9"/>
<dbReference type="SUPFAM" id="SSF47473">
    <property type="entry name" value="EF-hand"/>
    <property type="match status" value="1"/>
</dbReference>
<evidence type="ECO:0000259" key="10">
    <source>
        <dbReference type="SMART" id="SM01174"/>
    </source>
</evidence>
<proteinExistence type="inferred from homology"/>
<evidence type="ECO:0000256" key="4">
    <source>
        <dbReference type="ARBA" id="ARBA00022670"/>
    </source>
</evidence>
<evidence type="ECO:0000256" key="9">
    <source>
        <dbReference type="RuleBase" id="RU367088"/>
    </source>
</evidence>
<comment type="catalytic activity">
    <reaction evidence="1 9">
        <text>Thiol-dependent hydrolysis of ester, thioester, amide, peptide and isopeptide bonds formed by the C-terminal Gly of ubiquitin (a 76-residue protein attached to proteins as an intracellular targeting signal).</text>
        <dbReference type="EC" id="3.4.19.12"/>
    </reaction>
</comment>
<evidence type="ECO:0000313" key="12">
    <source>
        <dbReference type="WBParaSite" id="Smp_181460.1"/>
    </source>
</evidence>
<dbReference type="STRING" id="6183.A0A3Q0KTX6"/>
<evidence type="ECO:0000313" key="11">
    <source>
        <dbReference type="Proteomes" id="UP000008854"/>
    </source>
</evidence>
<dbReference type="PROSITE" id="PS00018">
    <property type="entry name" value="EF_HAND_1"/>
    <property type="match status" value="1"/>
</dbReference>
<dbReference type="GO" id="GO:0004843">
    <property type="term" value="F:cysteine-type deubiquitinase activity"/>
    <property type="evidence" value="ECO:0007669"/>
    <property type="project" value="UniProtKB-UniRule"/>
</dbReference>
<keyword evidence="8" id="KW-0106">Calcium</keyword>
<dbReference type="AlphaFoldDB" id="A0A3Q0KTX6"/>
<comment type="function">
    <text evidence="2 9">Hydrolase that can remove 'Lys-48'-linked conjugated ubiquitin from proteins.</text>
</comment>
<protein>
    <recommendedName>
        <fullName evidence="9">Ubiquitin carboxyl-terminal hydrolase MINDY</fullName>
        <ecNumber evidence="9">3.4.19.12</ecNumber>
    </recommendedName>
</protein>
<dbReference type="InParanoid" id="A0A3Q0KTX6"/>
<reference evidence="11" key="1">
    <citation type="journal article" date="2012" name="PLoS Negl. Trop. Dis.">
        <title>A systematically improved high quality genome and transcriptome of the human blood fluke Schistosoma mansoni.</title>
        <authorList>
            <person name="Protasio A.V."/>
            <person name="Tsai I.J."/>
            <person name="Babbage A."/>
            <person name="Nichol S."/>
            <person name="Hunt M."/>
            <person name="Aslett M.A."/>
            <person name="De Silva N."/>
            <person name="Velarde G.S."/>
            <person name="Anderson T.J."/>
            <person name="Clark R.C."/>
            <person name="Davidson C."/>
            <person name="Dillon G.P."/>
            <person name="Holroyd N.E."/>
            <person name="LoVerde P.T."/>
            <person name="Lloyd C."/>
            <person name="McQuillan J."/>
            <person name="Oliveira G."/>
            <person name="Otto T.D."/>
            <person name="Parker-Manuel S.J."/>
            <person name="Quail M.A."/>
            <person name="Wilson R.A."/>
            <person name="Zerlotini A."/>
            <person name="Dunne D.W."/>
            <person name="Berriman M."/>
        </authorList>
    </citation>
    <scope>NUCLEOTIDE SEQUENCE [LARGE SCALE GENOMIC DNA]</scope>
    <source>
        <strain evidence="11">Puerto Rican</strain>
    </source>
</reference>
<dbReference type="Gene3D" id="1.10.238.10">
    <property type="entry name" value="EF-hand"/>
    <property type="match status" value="1"/>
</dbReference>
<dbReference type="GO" id="GO:1990380">
    <property type="term" value="F:K48-linked deubiquitinase activity"/>
    <property type="evidence" value="ECO:0007669"/>
    <property type="project" value="UniProtKB-UniRule"/>
</dbReference>
<sequence>MTESCIARVREFNRVIWGGSDVKTDLFKRWCQGFSFSPVEFSALVQSTGGPCAIIATTQATIMYEVLFIRKQNLADITDVDNMEILLSALLRIILLVSSDRQSQFCWVYWCEDEEPASSESSIQNEKCATSDFSAANKSLGSNINQLGECGFQKFINGLRCFEAETVEELRAVAFSLLPQIKSKYGVLCFLYSVLFTHGLQSLINEMNGEMDALIDPIHGHASQCLINLLITGESTPYLFDGERDLGGFTLKGISRQPKTGFLTFVEAMRYCEVGWFLKNPYYPVWILGSETHLTVLASPDMSLVSKNVKSETNSISGIRQAEIEFNYLSPDQDTGGFISSSDFEKLLTKLRLSTGSQQVNDLVTKLDPEGLGIILKKDFLQFFFPEEMAKHTAEVISFQLIHYNGLEHSNTDGRVRYSIGEACLIDPTEELVETQPIDQSPIQQCLATKWPTIRIKWNVNRSPSLN</sequence>
<feature type="domain" description="Deubiquitinating enzyme MINDY-3/4 conserved" evidence="10">
    <location>
        <begin position="13"/>
        <end position="379"/>
    </location>
</feature>
<reference evidence="12" key="2">
    <citation type="submission" date="2018-12" db="UniProtKB">
        <authorList>
            <consortium name="WormBaseParasite"/>
        </authorList>
    </citation>
    <scope>IDENTIFICATION</scope>
    <source>
        <strain evidence="12">Puerto Rican</strain>
    </source>
</reference>